<reference evidence="1 2" key="1">
    <citation type="journal article" date="2007" name="Photosyn. Res.">
        <title>Complete nucleotide sequence of the freshwater unicellular cyanobacterium Synechococcus elongatus PCC 6301 chromosome: gene content and organization.</title>
        <authorList>
            <person name="Sugita C."/>
            <person name="Ogata K."/>
            <person name="Shikata M."/>
            <person name="Jikuya H."/>
            <person name="Takano J."/>
            <person name="Furumichi M."/>
            <person name="Kanehisa M."/>
            <person name="Omata T."/>
            <person name="Sugiura M."/>
            <person name="Sugita M."/>
        </authorList>
    </citation>
    <scope>NUCLEOTIDE SEQUENCE [LARGE SCALE GENOMIC DNA]</scope>
    <source>
        <strain evidence="2">ATCC 27144 / PCC 6301 / SAUG 1402/1</strain>
    </source>
</reference>
<name>A0A0H3K2R0_SYNP6</name>
<dbReference type="AlphaFoldDB" id="A0A0H3K2R0"/>
<sequence>MHPLSDTERISLGQLIFVVWESLRMNSLYVVKSDRSGQGSLSPELADTGNIALQNLSDLLQISDSLDLASLTAALKGHSSLTPSLLDAVNGLLMADYETAVIDNLLCVINGLISANQTMLVQGLLNTVHRWLKENASPASLEDVITTVQSSIHQLQAIGALAGNLPTYLFLMTAADTIDQSPETSAKKTSAVGKAFALRVLPSLH</sequence>
<protein>
    <submittedName>
        <fullName evidence="1">Uncharacterized protein</fullName>
    </submittedName>
</protein>
<gene>
    <name evidence="1" type="ordered locus">syc1061_c</name>
</gene>
<evidence type="ECO:0000313" key="1">
    <source>
        <dbReference type="EMBL" id="BAD79251.1"/>
    </source>
</evidence>
<dbReference type="Proteomes" id="UP000001175">
    <property type="component" value="Chromosome"/>
</dbReference>
<organism evidence="1 2">
    <name type="scientific">Synechococcus sp. (strain ATCC 27144 / PCC 6301 / SAUG 1402/1)</name>
    <name type="common">Anacystis nidulans</name>
    <dbReference type="NCBI Taxonomy" id="269084"/>
    <lineage>
        <taxon>Bacteria</taxon>
        <taxon>Bacillati</taxon>
        <taxon>Cyanobacteriota</taxon>
        <taxon>Cyanophyceae</taxon>
        <taxon>Synechococcales</taxon>
        <taxon>Synechococcaceae</taxon>
        <taxon>Synechococcus</taxon>
    </lineage>
</organism>
<dbReference type="EMBL" id="AP008231">
    <property type="protein sequence ID" value="BAD79251.1"/>
    <property type="molecule type" value="Genomic_DNA"/>
</dbReference>
<proteinExistence type="predicted"/>
<evidence type="ECO:0000313" key="2">
    <source>
        <dbReference type="Proteomes" id="UP000001175"/>
    </source>
</evidence>
<accession>A0A0H3K2R0</accession>
<dbReference type="KEGG" id="syc:syc1061_c"/>